<keyword evidence="3" id="KW-0288">FMN</keyword>
<dbReference type="PANTHER" id="PTHR43656:SF2">
    <property type="entry name" value="BINDING OXIDOREDUCTASE, PUTATIVE (AFU_ORTHOLOGUE AFUA_2G08260)-RELATED"/>
    <property type="match status" value="1"/>
</dbReference>
<comment type="caution">
    <text evidence="6">The sequence shown here is derived from an EMBL/GenBank/DDBJ whole genome shotgun (WGS) entry which is preliminary data.</text>
</comment>
<evidence type="ECO:0000256" key="1">
    <source>
        <dbReference type="ARBA" id="ARBA00005979"/>
    </source>
</evidence>
<sequence>MNPSIKTQDEWKEWATACQSSGTPTIVQLCHPGRQSPLGAGNRSFFTKNIAPSVVKLKMGPTILAKAVAAPMFGTPREMTEADIDEVIDQFVAGAKQSYDAGFKGVELHGAHGYLLAQFLSPKSNLLNDAFGGSPTKRAEIALRIIQRIRAATNKIFCIGMKFNSVDASDSSSSFETLEQIALVVEAGIDFLEVSGGTMEDMSAMQDPEAPGMKTSTLLRESFFPSFAQAAREKFPKLVLIVTGGFRTRLGMEAALQTSGCDIVGIARPATVIPHLPRDIILNEGVMDEHASVRLTSLPRSRMTEFLVLLIGSKGVGAGREAMYYQGQIQRIARGLKPADTRIKALYWGEAQRKGFNIISKPYGSLKVFRYTAYKGPASSPLTEA</sequence>
<evidence type="ECO:0000313" key="6">
    <source>
        <dbReference type="EMBL" id="KAF4621878.1"/>
    </source>
</evidence>
<keyword evidence="7" id="KW-1185">Reference proteome</keyword>
<evidence type="ECO:0000259" key="5">
    <source>
        <dbReference type="Pfam" id="PF00724"/>
    </source>
</evidence>
<keyword evidence="4" id="KW-0560">Oxidoreductase</keyword>
<dbReference type="InterPro" id="IPR001155">
    <property type="entry name" value="OxRdtase_FMN_N"/>
</dbReference>
<dbReference type="AlphaFoldDB" id="A0A8H4R2X3"/>
<feature type="domain" description="NADH:flavin oxidoreductase/NADH oxidase N-terminal" evidence="5">
    <location>
        <begin position="10"/>
        <end position="279"/>
    </location>
</feature>
<proteinExistence type="inferred from homology"/>
<evidence type="ECO:0000256" key="2">
    <source>
        <dbReference type="ARBA" id="ARBA00022630"/>
    </source>
</evidence>
<evidence type="ECO:0000256" key="3">
    <source>
        <dbReference type="ARBA" id="ARBA00022643"/>
    </source>
</evidence>
<dbReference type="InterPro" id="IPR013785">
    <property type="entry name" value="Aldolase_TIM"/>
</dbReference>
<gene>
    <name evidence="6" type="ORF">G7Y89_g14466</name>
</gene>
<name>A0A8H4R2X3_9HELO</name>
<comment type="similarity">
    <text evidence="1">Belongs to the NADH:flavin oxidoreductase/NADH oxidase family.</text>
</comment>
<dbReference type="OrthoDB" id="1663137at2759"/>
<dbReference type="Gene3D" id="3.20.20.70">
    <property type="entry name" value="Aldolase class I"/>
    <property type="match status" value="1"/>
</dbReference>
<dbReference type="GO" id="GO:0016491">
    <property type="term" value="F:oxidoreductase activity"/>
    <property type="evidence" value="ECO:0007669"/>
    <property type="project" value="UniProtKB-KW"/>
</dbReference>
<dbReference type="Pfam" id="PF00724">
    <property type="entry name" value="Oxidored_FMN"/>
    <property type="match status" value="1"/>
</dbReference>
<protein>
    <recommendedName>
        <fullName evidence="5">NADH:flavin oxidoreductase/NADH oxidase N-terminal domain-containing protein</fullName>
    </recommendedName>
</protein>
<dbReference type="GO" id="GO:0010181">
    <property type="term" value="F:FMN binding"/>
    <property type="evidence" value="ECO:0007669"/>
    <property type="project" value="InterPro"/>
</dbReference>
<reference evidence="6 7" key="1">
    <citation type="submission" date="2020-03" db="EMBL/GenBank/DDBJ databases">
        <title>Draft Genome Sequence of Cudoniella acicularis.</title>
        <authorList>
            <person name="Buettner E."/>
            <person name="Kellner H."/>
        </authorList>
    </citation>
    <scope>NUCLEOTIDE SEQUENCE [LARGE SCALE GENOMIC DNA]</scope>
    <source>
        <strain evidence="6 7">DSM 108380</strain>
    </source>
</reference>
<evidence type="ECO:0000256" key="4">
    <source>
        <dbReference type="ARBA" id="ARBA00023002"/>
    </source>
</evidence>
<dbReference type="InterPro" id="IPR051799">
    <property type="entry name" value="NADH_flavin_oxidoreductase"/>
</dbReference>
<dbReference type="Proteomes" id="UP000566819">
    <property type="component" value="Unassembled WGS sequence"/>
</dbReference>
<dbReference type="SUPFAM" id="SSF51395">
    <property type="entry name" value="FMN-linked oxidoreductases"/>
    <property type="match status" value="1"/>
</dbReference>
<evidence type="ECO:0000313" key="7">
    <source>
        <dbReference type="Proteomes" id="UP000566819"/>
    </source>
</evidence>
<dbReference type="EMBL" id="JAAMPI010001918">
    <property type="protein sequence ID" value="KAF4621878.1"/>
    <property type="molecule type" value="Genomic_DNA"/>
</dbReference>
<keyword evidence="2" id="KW-0285">Flavoprotein</keyword>
<accession>A0A8H4R2X3</accession>
<organism evidence="6 7">
    <name type="scientific">Cudoniella acicularis</name>
    <dbReference type="NCBI Taxonomy" id="354080"/>
    <lineage>
        <taxon>Eukaryota</taxon>
        <taxon>Fungi</taxon>
        <taxon>Dikarya</taxon>
        <taxon>Ascomycota</taxon>
        <taxon>Pezizomycotina</taxon>
        <taxon>Leotiomycetes</taxon>
        <taxon>Helotiales</taxon>
        <taxon>Tricladiaceae</taxon>
        <taxon>Cudoniella</taxon>
    </lineage>
</organism>
<dbReference type="PANTHER" id="PTHR43656">
    <property type="entry name" value="BINDING OXIDOREDUCTASE, PUTATIVE (AFU_ORTHOLOGUE AFUA_2G08260)-RELATED"/>
    <property type="match status" value="1"/>
</dbReference>